<sequence>MWRLSASPFMLGVLTVCDLGPTFLLGPVTGTIVDRVDRRKLLLVLLGLNFALISLLAGLTIADRITIGVMLLLTPAIGIVQAFDSPTRQALVAELVPPADLRNALALNSLLFNSARLIGPAIGGVVAAWIGEGYAFLLKALAFIAPFYVVATMKLPRREPKARGNFIAEMRKGVAFVRSHAETARILVLVGICSFTSVPYFSFLPVLAGDMLGADASLAGLLMSISGIGAVVAGLTLTFSDRLEGMRRWPIFSSFLLGLILIGMGLSGTVWVTGCLALPMGFAILSQNLSSNTMLQHFSPPGFRGRVMAIYSMMMLGTVPIGSLLAGSLANLVGMSAVFVIGGLLCSLTALGAMLHRARYPEEELVDDHEVPELAADAAARSIPPVP</sequence>
<dbReference type="InterPro" id="IPR020846">
    <property type="entry name" value="MFS_dom"/>
</dbReference>
<dbReference type="EMBL" id="CP004393">
    <property type="protein sequence ID" value="AJE48464.1"/>
    <property type="molecule type" value="Genomic_DNA"/>
</dbReference>
<dbReference type="InterPro" id="IPR036259">
    <property type="entry name" value="MFS_trans_sf"/>
</dbReference>
<feature type="transmembrane region" description="Helical" evidence="7">
    <location>
        <begin position="136"/>
        <end position="153"/>
    </location>
</feature>
<dbReference type="Gene3D" id="1.20.1250.20">
    <property type="entry name" value="MFS general substrate transporter like domains"/>
    <property type="match status" value="1"/>
</dbReference>
<dbReference type="InterPro" id="IPR010290">
    <property type="entry name" value="TM_effector"/>
</dbReference>
<dbReference type="PROSITE" id="PS50850">
    <property type="entry name" value="MFS"/>
    <property type="match status" value="1"/>
</dbReference>
<feature type="transmembrane region" description="Helical" evidence="7">
    <location>
        <begin position="186"/>
        <end position="206"/>
    </location>
</feature>
<keyword evidence="4 7" id="KW-0812">Transmembrane</keyword>
<evidence type="ECO:0000256" key="4">
    <source>
        <dbReference type="ARBA" id="ARBA00022692"/>
    </source>
</evidence>
<dbReference type="GO" id="GO:0022857">
    <property type="term" value="F:transmembrane transporter activity"/>
    <property type="evidence" value="ECO:0007669"/>
    <property type="project" value="InterPro"/>
</dbReference>
<proteinExistence type="predicted"/>
<feature type="transmembrane region" description="Helical" evidence="7">
    <location>
        <begin position="218"/>
        <end position="239"/>
    </location>
</feature>
<dbReference type="STRING" id="1208324.P73_3749"/>
<dbReference type="CDD" id="cd06173">
    <property type="entry name" value="MFS_MefA_like"/>
    <property type="match status" value="1"/>
</dbReference>
<dbReference type="AlphaFoldDB" id="A0A0B5DZJ6"/>
<evidence type="ECO:0000313" key="9">
    <source>
        <dbReference type="EMBL" id="AJE48464.1"/>
    </source>
</evidence>
<dbReference type="HOGENOM" id="CLU_034180_11_2_5"/>
<keyword evidence="3" id="KW-1003">Cell membrane</keyword>
<reference evidence="9 10" key="1">
    <citation type="journal article" date="2014" name="Int. J. Syst. Evol. Microbiol.">
        <title>Celeribacter indicus sp. nov., a polycyclic aromatic hydrocarbon-degrading bacterium from deep-sea sediment and reclassification of Huaishuia halophila as Celeribacter halophilus comb. nov.</title>
        <authorList>
            <person name="Lai Q."/>
            <person name="Cao J."/>
            <person name="Yuan J."/>
            <person name="Li F."/>
            <person name="Shao Z."/>
        </authorList>
    </citation>
    <scope>NUCLEOTIDE SEQUENCE [LARGE SCALE GENOMIC DNA]</scope>
    <source>
        <strain evidence="9">P73</strain>
    </source>
</reference>
<accession>A0A0B5DZJ6</accession>
<dbReference type="PANTHER" id="PTHR23513">
    <property type="entry name" value="INTEGRAL MEMBRANE EFFLUX PROTEIN-RELATED"/>
    <property type="match status" value="1"/>
</dbReference>
<evidence type="ECO:0000256" key="2">
    <source>
        <dbReference type="ARBA" id="ARBA00022448"/>
    </source>
</evidence>
<keyword evidence="2" id="KW-0813">Transport</keyword>
<name>A0A0B5DZJ6_9RHOB</name>
<protein>
    <submittedName>
        <fullName evidence="9">Major facilitator superfamily MFS_1</fullName>
    </submittedName>
</protein>
<evidence type="ECO:0000256" key="6">
    <source>
        <dbReference type="ARBA" id="ARBA00023136"/>
    </source>
</evidence>
<feature type="transmembrane region" description="Helical" evidence="7">
    <location>
        <begin position="307"/>
        <end position="326"/>
    </location>
</feature>
<comment type="subcellular location">
    <subcellularLocation>
        <location evidence="1">Cell membrane</location>
        <topology evidence="1">Multi-pass membrane protein</topology>
    </subcellularLocation>
</comment>
<keyword evidence="6 7" id="KW-0472">Membrane</keyword>
<dbReference type="GO" id="GO:0005886">
    <property type="term" value="C:plasma membrane"/>
    <property type="evidence" value="ECO:0007669"/>
    <property type="project" value="UniProtKB-SubCell"/>
</dbReference>
<dbReference type="SUPFAM" id="SSF103473">
    <property type="entry name" value="MFS general substrate transporter"/>
    <property type="match status" value="1"/>
</dbReference>
<dbReference type="KEGG" id="cid:P73_3749"/>
<dbReference type="Proteomes" id="UP000031521">
    <property type="component" value="Chromosome"/>
</dbReference>
<keyword evidence="5 7" id="KW-1133">Transmembrane helix</keyword>
<organism evidence="9 10">
    <name type="scientific">Celeribacter indicus</name>
    <dbReference type="NCBI Taxonomy" id="1208324"/>
    <lineage>
        <taxon>Bacteria</taxon>
        <taxon>Pseudomonadati</taxon>
        <taxon>Pseudomonadota</taxon>
        <taxon>Alphaproteobacteria</taxon>
        <taxon>Rhodobacterales</taxon>
        <taxon>Roseobacteraceae</taxon>
        <taxon>Celeribacter</taxon>
    </lineage>
</organism>
<dbReference type="PANTHER" id="PTHR23513:SF11">
    <property type="entry name" value="STAPHYLOFERRIN A TRANSPORTER"/>
    <property type="match status" value="1"/>
</dbReference>
<evidence type="ECO:0000256" key="3">
    <source>
        <dbReference type="ARBA" id="ARBA00022475"/>
    </source>
</evidence>
<keyword evidence="10" id="KW-1185">Reference proteome</keyword>
<evidence type="ECO:0000259" key="8">
    <source>
        <dbReference type="PROSITE" id="PS50850"/>
    </source>
</evidence>
<feature type="transmembrane region" description="Helical" evidence="7">
    <location>
        <begin position="332"/>
        <end position="355"/>
    </location>
</feature>
<dbReference type="Pfam" id="PF05977">
    <property type="entry name" value="MFS_3"/>
    <property type="match status" value="1"/>
</dbReference>
<evidence type="ECO:0000256" key="7">
    <source>
        <dbReference type="SAM" id="Phobius"/>
    </source>
</evidence>
<gene>
    <name evidence="9" type="ORF">P73_3749</name>
</gene>
<feature type="transmembrane region" description="Helical" evidence="7">
    <location>
        <begin position="41"/>
        <end position="59"/>
    </location>
</feature>
<feature type="transmembrane region" description="Helical" evidence="7">
    <location>
        <begin position="6"/>
        <end position="29"/>
    </location>
</feature>
<evidence type="ECO:0000313" key="10">
    <source>
        <dbReference type="Proteomes" id="UP000031521"/>
    </source>
</evidence>
<evidence type="ECO:0000256" key="5">
    <source>
        <dbReference type="ARBA" id="ARBA00022989"/>
    </source>
</evidence>
<feature type="domain" description="Major facilitator superfamily (MFS) profile" evidence="8">
    <location>
        <begin position="1"/>
        <end position="361"/>
    </location>
</feature>
<feature type="transmembrane region" description="Helical" evidence="7">
    <location>
        <begin position="251"/>
        <end position="271"/>
    </location>
</feature>
<evidence type="ECO:0000256" key="1">
    <source>
        <dbReference type="ARBA" id="ARBA00004651"/>
    </source>
</evidence>